<dbReference type="PANTHER" id="PTHR43423:SF1">
    <property type="entry name" value="ABC TRANSPORTER I FAMILY MEMBER 17"/>
    <property type="match status" value="1"/>
</dbReference>
<dbReference type="GO" id="GO:0016887">
    <property type="term" value="F:ATP hydrolysis activity"/>
    <property type="evidence" value="ECO:0007669"/>
    <property type="project" value="InterPro"/>
</dbReference>
<keyword evidence="5" id="KW-1185">Reference proteome</keyword>
<dbReference type="PROSITE" id="PS50893">
    <property type="entry name" value="ABC_TRANSPORTER_2"/>
    <property type="match status" value="1"/>
</dbReference>
<organism evidence="4 5">
    <name type="scientific">Geothermobacter hydrogeniphilus</name>
    <dbReference type="NCBI Taxonomy" id="1969733"/>
    <lineage>
        <taxon>Bacteria</taxon>
        <taxon>Pseudomonadati</taxon>
        <taxon>Thermodesulfobacteriota</taxon>
        <taxon>Desulfuromonadia</taxon>
        <taxon>Desulfuromonadales</taxon>
        <taxon>Geothermobacteraceae</taxon>
        <taxon>Geothermobacter</taxon>
    </lineage>
</organism>
<sequence length="248" mass="27273">MTAFELQHVCRTVPGDEGPQSLLDDVTTHFEKGLLHALVGPSGGGKTSLLRLLNRLDAPDAGTVSYAGLDLGCWEPRRLRRKVAFVPQQPHIFPGTARDNLLFGLRFHPDIAPIDNQRLSELCASSQFPPDLLSKPAEKLSIGQQQRLALARALCLDPEVLLLDEPGSALDRPTAEALGRSLRHLCRRAMTIVLVSHDLEWVRNHADRVLFMEAGKLKLQCPVASFFSYGAESRVGRFIAGQKEGPES</sequence>
<gene>
    <name evidence="4" type="ORF">B5V00_09865</name>
</gene>
<dbReference type="SMART" id="SM00382">
    <property type="entry name" value="AAA"/>
    <property type="match status" value="1"/>
</dbReference>
<dbReference type="Proteomes" id="UP000193136">
    <property type="component" value="Unassembled WGS sequence"/>
</dbReference>
<keyword evidence="1" id="KW-0547">Nucleotide-binding</keyword>
<evidence type="ECO:0000313" key="4">
    <source>
        <dbReference type="EMBL" id="ORJ59579.1"/>
    </source>
</evidence>
<dbReference type="RefSeq" id="WP_085010623.1">
    <property type="nucleotide sequence ID" value="NZ_NAAD01000011.1"/>
</dbReference>
<dbReference type="AlphaFoldDB" id="A0A1X0Y372"/>
<dbReference type="InterPro" id="IPR027417">
    <property type="entry name" value="P-loop_NTPase"/>
</dbReference>
<evidence type="ECO:0000259" key="3">
    <source>
        <dbReference type="PROSITE" id="PS50893"/>
    </source>
</evidence>
<evidence type="ECO:0000256" key="1">
    <source>
        <dbReference type="ARBA" id="ARBA00022741"/>
    </source>
</evidence>
<protein>
    <recommendedName>
        <fullName evidence="3">ABC transporter domain-containing protein</fullName>
    </recommendedName>
</protein>
<dbReference type="EMBL" id="NAAD01000011">
    <property type="protein sequence ID" value="ORJ59579.1"/>
    <property type="molecule type" value="Genomic_DNA"/>
</dbReference>
<accession>A0A1X0Y372</accession>
<keyword evidence="2" id="KW-0067">ATP-binding</keyword>
<proteinExistence type="predicted"/>
<feature type="domain" description="ABC transporter" evidence="3">
    <location>
        <begin position="4"/>
        <end position="239"/>
    </location>
</feature>
<dbReference type="InterPro" id="IPR003439">
    <property type="entry name" value="ABC_transporter-like_ATP-bd"/>
</dbReference>
<evidence type="ECO:0000313" key="5">
    <source>
        <dbReference type="Proteomes" id="UP000193136"/>
    </source>
</evidence>
<comment type="caution">
    <text evidence="4">The sequence shown here is derived from an EMBL/GenBank/DDBJ whole genome shotgun (WGS) entry which is preliminary data.</text>
</comment>
<reference evidence="4 5" key="1">
    <citation type="submission" date="2017-03" db="EMBL/GenBank/DDBJ databases">
        <title>Genome sequence of Geothermobacter sp. EPR-M, Deep-Sea Iron Reducer.</title>
        <authorList>
            <person name="Tully B."/>
            <person name="Savalia P."/>
            <person name="Abuyen K."/>
            <person name="Baughan C."/>
            <person name="Romero E."/>
            <person name="Ronkowski C."/>
            <person name="Torres B."/>
            <person name="Tremblay J."/>
            <person name="Trujillo A."/>
            <person name="Tyler M."/>
            <person name="Perez-Rodriguez I."/>
            <person name="Amend J."/>
        </authorList>
    </citation>
    <scope>NUCLEOTIDE SEQUENCE [LARGE SCALE GENOMIC DNA]</scope>
    <source>
        <strain evidence="4 5">EPR-M</strain>
    </source>
</reference>
<dbReference type="Pfam" id="PF00005">
    <property type="entry name" value="ABC_tran"/>
    <property type="match status" value="1"/>
</dbReference>
<dbReference type="InterPro" id="IPR003593">
    <property type="entry name" value="AAA+_ATPase"/>
</dbReference>
<dbReference type="PANTHER" id="PTHR43423">
    <property type="entry name" value="ABC TRANSPORTER I FAMILY MEMBER 17"/>
    <property type="match status" value="1"/>
</dbReference>
<dbReference type="GO" id="GO:0005524">
    <property type="term" value="F:ATP binding"/>
    <property type="evidence" value="ECO:0007669"/>
    <property type="project" value="UniProtKB-KW"/>
</dbReference>
<name>A0A1X0Y372_9BACT</name>
<dbReference type="Gene3D" id="3.40.50.300">
    <property type="entry name" value="P-loop containing nucleotide triphosphate hydrolases"/>
    <property type="match status" value="1"/>
</dbReference>
<evidence type="ECO:0000256" key="2">
    <source>
        <dbReference type="ARBA" id="ARBA00022840"/>
    </source>
</evidence>
<dbReference type="SUPFAM" id="SSF52540">
    <property type="entry name" value="P-loop containing nucleoside triphosphate hydrolases"/>
    <property type="match status" value="1"/>
</dbReference>
<dbReference type="OrthoDB" id="5429817at2"/>
<dbReference type="STRING" id="1969733.B5V00_09865"/>